<keyword evidence="4 8" id="KW-1003">Cell membrane</keyword>
<evidence type="ECO:0000256" key="7">
    <source>
        <dbReference type="ARBA" id="ARBA00023136"/>
    </source>
</evidence>
<feature type="transmembrane region" description="Helical" evidence="8">
    <location>
        <begin position="153"/>
        <end position="171"/>
    </location>
</feature>
<dbReference type="STRING" id="1261640.BHK98_04700"/>
<evidence type="ECO:0000256" key="3">
    <source>
        <dbReference type="ARBA" id="ARBA00022448"/>
    </source>
</evidence>
<evidence type="ECO:0000256" key="8">
    <source>
        <dbReference type="RuleBase" id="RU361157"/>
    </source>
</evidence>
<comment type="similarity">
    <text evidence="2 8">Belongs to the ABC-2 integral membrane protein family.</text>
</comment>
<dbReference type="InterPro" id="IPR013525">
    <property type="entry name" value="ABC2_TM"/>
</dbReference>
<evidence type="ECO:0000256" key="6">
    <source>
        <dbReference type="ARBA" id="ARBA00022989"/>
    </source>
</evidence>
<feature type="transmembrane region" description="Helical" evidence="8">
    <location>
        <begin position="121"/>
        <end position="147"/>
    </location>
</feature>
<evidence type="ECO:0000313" key="11">
    <source>
        <dbReference type="Proteomes" id="UP000187404"/>
    </source>
</evidence>
<keyword evidence="5 8" id="KW-0812">Transmembrane</keyword>
<dbReference type="GO" id="GO:0015920">
    <property type="term" value="P:lipopolysaccharide transport"/>
    <property type="evidence" value="ECO:0007669"/>
    <property type="project" value="TreeGrafter"/>
</dbReference>
<comment type="caution">
    <text evidence="10">The sequence shown here is derived from an EMBL/GenBank/DDBJ whole genome shotgun (WGS) entry which is preliminary data.</text>
</comment>
<dbReference type="Pfam" id="PF01061">
    <property type="entry name" value="ABC2_membrane"/>
    <property type="match status" value="1"/>
</dbReference>
<feature type="transmembrane region" description="Helical" evidence="8">
    <location>
        <begin position="76"/>
        <end position="101"/>
    </location>
</feature>
<dbReference type="PANTHER" id="PTHR30413">
    <property type="entry name" value="INNER MEMBRANE TRANSPORT PERMEASE"/>
    <property type="match status" value="1"/>
</dbReference>
<organism evidence="10 11">
    <name type="scientific">Hornefia porci</name>
    <dbReference type="NCBI Taxonomy" id="2652292"/>
    <lineage>
        <taxon>Bacteria</taxon>
        <taxon>Bacillati</taxon>
        <taxon>Bacillota</taxon>
        <taxon>Clostridia</taxon>
        <taxon>Peptostreptococcales</taxon>
        <taxon>Anaerovoracaceae</taxon>
        <taxon>Hornefia</taxon>
    </lineage>
</organism>
<evidence type="ECO:0000256" key="1">
    <source>
        <dbReference type="ARBA" id="ARBA00004651"/>
    </source>
</evidence>
<accession>A0A1Q9JL79</accession>
<dbReference type="GO" id="GO:0005886">
    <property type="term" value="C:plasma membrane"/>
    <property type="evidence" value="ECO:0007669"/>
    <property type="project" value="UniProtKB-SubCell"/>
</dbReference>
<gene>
    <name evidence="10" type="ORF">BHK98_04700</name>
</gene>
<keyword evidence="7 8" id="KW-0472">Membrane</keyword>
<dbReference type="AlphaFoldDB" id="A0A1Q9JL79"/>
<feature type="domain" description="ABC transmembrane type-2" evidence="9">
    <location>
        <begin position="41"/>
        <end position="266"/>
    </location>
</feature>
<protein>
    <recommendedName>
        <fullName evidence="8">Transport permease protein</fullName>
    </recommendedName>
</protein>
<sequence>MDWRRDLNTLSEIVSDHIKFRRQLLKLAKSDIVKQYRGAALGWMWAVISPAVTIFVFWFAFSIGVRRGHDVDGYPFFLWMISGFIPWFYMKATLTGGAGSIRKYKYLVKRIKFPVDTIPTFVSLSNLIVNLALQIIMIFIFMGFGFMPTKYCLQIPLIIIGMFIFFTAWSLMAGMLSAMSKDFLNLVKSVTQALFWLSGVIYDANRITIPWIRETMLFNPITLVANGYRNAMIYHRWIWEYPGQIRNFVIMTVIMCVLAVWAYKRLKKEIPDVI</sequence>
<comment type="subcellular location">
    <subcellularLocation>
        <location evidence="1 8">Cell membrane</location>
        <topology evidence="1 8">Multi-pass membrane protein</topology>
    </subcellularLocation>
</comment>
<dbReference type="PANTHER" id="PTHR30413:SF10">
    <property type="entry name" value="CAPSULE POLYSACCHARIDE EXPORT INNER-MEMBRANE PROTEIN CTRC"/>
    <property type="match status" value="1"/>
</dbReference>
<evidence type="ECO:0000256" key="5">
    <source>
        <dbReference type="ARBA" id="ARBA00022692"/>
    </source>
</evidence>
<comment type="caution">
    <text evidence="8">Lacks conserved residue(s) required for the propagation of feature annotation.</text>
</comment>
<dbReference type="InterPro" id="IPR047817">
    <property type="entry name" value="ABC2_TM_bact-type"/>
</dbReference>
<feature type="transmembrane region" description="Helical" evidence="8">
    <location>
        <begin position="245"/>
        <end position="263"/>
    </location>
</feature>
<evidence type="ECO:0000256" key="2">
    <source>
        <dbReference type="ARBA" id="ARBA00007783"/>
    </source>
</evidence>
<reference evidence="10 11" key="1">
    <citation type="journal article" date="2016" name="Appl. Environ. Microbiol.">
        <title>Function and Phylogeny of Bacterial Butyryl Coenzyme A:Acetate Transferases and Their Diversity in the Proximal Colon of Swine.</title>
        <authorList>
            <person name="Trachsel J."/>
            <person name="Bayles D.O."/>
            <person name="Looft T."/>
            <person name="Levine U.Y."/>
            <person name="Allen H.K."/>
        </authorList>
    </citation>
    <scope>NUCLEOTIDE SEQUENCE [LARGE SCALE GENOMIC DNA]</scope>
    <source>
        <strain evidence="10 11">68-3-10</strain>
    </source>
</reference>
<name>A0A1Q9JL79_9FIRM</name>
<dbReference type="EMBL" id="MJIE01000001">
    <property type="protein sequence ID" value="OLR56936.1"/>
    <property type="molecule type" value="Genomic_DNA"/>
</dbReference>
<keyword evidence="3 8" id="KW-0813">Transport</keyword>
<evidence type="ECO:0000256" key="4">
    <source>
        <dbReference type="ARBA" id="ARBA00022475"/>
    </source>
</evidence>
<dbReference type="PROSITE" id="PS51012">
    <property type="entry name" value="ABC_TM2"/>
    <property type="match status" value="1"/>
</dbReference>
<keyword evidence="6 8" id="KW-1133">Transmembrane helix</keyword>
<dbReference type="GO" id="GO:0140359">
    <property type="term" value="F:ABC-type transporter activity"/>
    <property type="evidence" value="ECO:0007669"/>
    <property type="project" value="InterPro"/>
</dbReference>
<evidence type="ECO:0000259" key="9">
    <source>
        <dbReference type="PROSITE" id="PS51012"/>
    </source>
</evidence>
<evidence type="ECO:0000313" key="10">
    <source>
        <dbReference type="EMBL" id="OLR56936.1"/>
    </source>
</evidence>
<dbReference type="Proteomes" id="UP000187404">
    <property type="component" value="Unassembled WGS sequence"/>
</dbReference>
<keyword evidence="11" id="KW-1185">Reference proteome</keyword>
<feature type="transmembrane region" description="Helical" evidence="8">
    <location>
        <begin position="43"/>
        <end position="64"/>
    </location>
</feature>
<proteinExistence type="inferred from homology"/>